<protein>
    <submittedName>
        <fullName evidence="1">Interleukin 18-B2</fullName>
    </submittedName>
</protein>
<name>A0A6C0N6A6_ANDDA</name>
<dbReference type="SUPFAM" id="SSF50353">
    <property type="entry name" value="Cytokine"/>
    <property type="match status" value="1"/>
</dbReference>
<organism evidence="1">
    <name type="scientific">Andrias davidianus</name>
    <name type="common">Chinese giant salamander</name>
    <name type="synonym">Sieboldia davidiana</name>
    <dbReference type="NCBI Taxonomy" id="141262"/>
    <lineage>
        <taxon>Eukaryota</taxon>
        <taxon>Metazoa</taxon>
        <taxon>Chordata</taxon>
        <taxon>Craniata</taxon>
        <taxon>Vertebrata</taxon>
        <taxon>Euteleostomi</taxon>
        <taxon>Amphibia</taxon>
        <taxon>Batrachia</taxon>
        <taxon>Caudata</taxon>
        <taxon>Cryptobranchoidea</taxon>
        <taxon>Cryptobranchidae</taxon>
        <taxon>Andrias</taxon>
    </lineage>
</organism>
<dbReference type="EMBL" id="MN080696">
    <property type="protein sequence ID" value="QHW05986.1"/>
    <property type="molecule type" value="mRNA"/>
</dbReference>
<evidence type="ECO:0000313" key="1">
    <source>
        <dbReference type="EMBL" id="QHW05986.1"/>
    </source>
</evidence>
<dbReference type="AlphaFoldDB" id="A0A6C0N6A6"/>
<accession>A0A6C0N6A6</accession>
<sequence length="201" mass="23200">MSVSKFMVPQWLEDNLWFEEDTELDTDNWSRSSYSEPQMKILQNYLNLVLVAYPEQKHGCIARYESTLISPAERGTFSLHYYRDNHPKHGMPVLFTVKVDNKKYLMYCATNGTVQFREEDAPKYIQGTTCEAVSTQGLKLQSMLSQNSKQNRIISPSEATSRPPSYKTFQIHSLKVPLLVLSSLRKHSEILCHENTVYSPL</sequence>
<reference evidence="1" key="1">
    <citation type="journal article" date="2019" name="Dev. Comp. Immunol.">
        <title>The first evidence of four transcripts from two Interleukin 18 genes in animal and their involvement in immune responses in the largest amphibian Andrias davidianus.</title>
        <authorList>
            <person name="Wang L.Z."/>
            <person name="Xu Y.P."/>
            <person name="Zhou Y.L."/>
            <person name="Liu Z.P."/>
            <person name="Li B."/>
            <person name="Gu W.B."/>
            <person name="Zhao X.F."/>
            <person name="Dong W.R."/>
            <person name="Shu M.A."/>
        </authorList>
    </citation>
    <scope>NUCLEOTIDE SEQUENCE</scope>
</reference>
<reference evidence="1" key="2">
    <citation type="submission" date="2019-06" db="EMBL/GenBank/DDBJ databases">
        <authorList>
            <person name="Wang L."/>
            <person name="Shu M."/>
        </authorList>
    </citation>
    <scope>NUCLEOTIDE SEQUENCE</scope>
</reference>
<dbReference type="InterPro" id="IPR008996">
    <property type="entry name" value="IL1/FGF"/>
</dbReference>
<proteinExistence type="evidence at transcript level"/>
<dbReference type="Gene3D" id="2.80.10.50">
    <property type="match status" value="1"/>
</dbReference>